<organism evidence="11 12">
    <name type="scientific">Daphnia magna</name>
    <dbReference type="NCBI Taxonomy" id="35525"/>
    <lineage>
        <taxon>Eukaryota</taxon>
        <taxon>Metazoa</taxon>
        <taxon>Ecdysozoa</taxon>
        <taxon>Arthropoda</taxon>
        <taxon>Crustacea</taxon>
        <taxon>Branchiopoda</taxon>
        <taxon>Diplostraca</taxon>
        <taxon>Cladocera</taxon>
        <taxon>Anomopoda</taxon>
        <taxon>Daphniidae</taxon>
        <taxon>Daphnia</taxon>
    </lineage>
</organism>
<feature type="region of interest" description="Disordered" evidence="9">
    <location>
        <begin position="322"/>
        <end position="366"/>
    </location>
</feature>
<reference evidence="11 12" key="1">
    <citation type="journal article" date="2023" name="Nucleic Acids Res.">
        <title>The hologenome of Daphnia magna reveals possible DNA methylation and microbiome-mediated evolution of the host genome.</title>
        <authorList>
            <person name="Chaturvedi A."/>
            <person name="Li X."/>
            <person name="Dhandapani V."/>
            <person name="Marshall H."/>
            <person name="Kissane S."/>
            <person name="Cuenca-Cambronero M."/>
            <person name="Asole G."/>
            <person name="Calvet F."/>
            <person name="Ruiz-Romero M."/>
            <person name="Marangio P."/>
            <person name="Guigo R."/>
            <person name="Rago D."/>
            <person name="Mirbahai L."/>
            <person name="Eastwood N."/>
            <person name="Colbourne J.K."/>
            <person name="Zhou J."/>
            <person name="Mallon E."/>
            <person name="Orsini L."/>
        </authorList>
    </citation>
    <scope>NUCLEOTIDE SEQUENCE [LARGE SCALE GENOMIC DNA]</scope>
    <source>
        <strain evidence="11">LRV0_1</strain>
    </source>
</reference>
<evidence type="ECO:0000259" key="10">
    <source>
        <dbReference type="PROSITE" id="PS50089"/>
    </source>
</evidence>
<evidence type="ECO:0000256" key="1">
    <source>
        <dbReference type="ARBA" id="ARBA00000900"/>
    </source>
</evidence>
<gene>
    <name evidence="11" type="ORF">OUZ56_013934</name>
</gene>
<proteinExistence type="predicted"/>
<keyword evidence="6" id="KW-0833">Ubl conjugation pathway</keyword>
<comment type="caution">
    <text evidence="11">The sequence shown here is derived from an EMBL/GenBank/DDBJ whole genome shotgun (WGS) entry which is preliminary data.</text>
</comment>
<evidence type="ECO:0000256" key="3">
    <source>
        <dbReference type="ARBA" id="ARBA00022679"/>
    </source>
</evidence>
<feature type="region of interest" description="Disordered" evidence="9">
    <location>
        <begin position="931"/>
        <end position="969"/>
    </location>
</feature>
<evidence type="ECO:0000313" key="11">
    <source>
        <dbReference type="EMBL" id="KAK4008807.1"/>
    </source>
</evidence>
<protein>
    <recommendedName>
        <fullName evidence="2">RING-type E3 ubiquitin transferase</fullName>
        <ecNumber evidence="2">2.3.2.27</ecNumber>
    </recommendedName>
</protein>
<feature type="compositionally biased region" description="Low complexity" evidence="9">
    <location>
        <begin position="18"/>
        <end position="31"/>
    </location>
</feature>
<evidence type="ECO:0000256" key="8">
    <source>
        <dbReference type="PROSITE-ProRule" id="PRU00175"/>
    </source>
</evidence>
<dbReference type="PANTHER" id="PTHR22937:SF65">
    <property type="entry name" value="E3 UBIQUITIN-PROTEIN LIGASE ARK2C"/>
    <property type="match status" value="1"/>
</dbReference>
<keyword evidence="4" id="KW-0479">Metal-binding</keyword>
<sequence length="969" mass="104232">MGDEQAGPSRNNTKDTGRSNSSGTNGSKSATDNVTKQAASLSTEETSSHLVYGNVRSTSPTTATQNCPAVDRECPSGHFENDLEMPELETPSPVLVPSRFLSPPVALHYDESLPLTLQMPASINVSVNLQPSTYNLSGPPDPVFLDDSMESGEREITITRNPYFDPSLSPGPVDEFLSLASFSSHVDGFHFGLEEAPAPPLWVNNNRVESFSPAATTTVTSDVRRKRPNSTQQDSNGNASKSKKQAENTGGEPVPGPSGFGVGRYAAGDDGPVADDLQLECLTDGSSSATESDIDDDDSCIEVVSVRPGISRQPEVVDLTISEDEASTPNPSTSFGFSRSGRQPKSSVSSKTKAVPKAEPPAAPVPVVVGENNHQQESEVRHASPAVVTVSPSSPIGSRPGTWCGCPGQFYVEGGRPPLGVAWPSNASQNRAHYIPNQSLRPSPLAHHATAFSYTPPPPAYHHPPPPPVLTLRLPSTVQTHGGARSPVWWSYPSMAVETIATSSPQQVIAEASSNPAAVHPPQPSQLAEATASPSPIFVPQTTAGYGFYHAAPTSGVSRPVDGRCTMPPAIARSFMRIHPIHQRIWHSQQRSQEAQRRHMDMAQRVSAGEPVDVSGPSSMANPPRMNQGAQNQQQPPGFSGPPPAYHPVAVERSNSPSPQFRTVHAPDLSGHMMPGVQAEIVVESTPVNLDPRHHHLPPPPAYAFAPSYHHHIAHFSLPGNLHISIGPGPAIPPAVPVPPPPRTIPMERVPPPAMPGVQGAAAVEIQPAHQQETPYHRGYPLYIHSQQHGAHHLHHHPPPPLIPLGNNPFLAGPPHHYPFLRPSTRLEEYMRLVEQRRMAQLSRGASQTCIERNTLSHSYKRLLRSNSSVDGDTNEDNTEKCTICLCEFEEGEDVRRLPCMHLFHVSCVDQWLTTVKFCPLCRVDIEAQVESKEQGDSRSWSSSSATSDGAALRLPPDTTEMEAGAPAS</sequence>
<feature type="region of interest" description="Disordered" evidence="9">
    <location>
        <begin position="1"/>
        <end position="90"/>
    </location>
</feature>
<feature type="compositionally biased region" description="Polar residues" evidence="9">
    <location>
        <begin position="32"/>
        <end position="67"/>
    </location>
</feature>
<evidence type="ECO:0000256" key="7">
    <source>
        <dbReference type="ARBA" id="ARBA00022833"/>
    </source>
</evidence>
<evidence type="ECO:0000313" key="12">
    <source>
        <dbReference type="Proteomes" id="UP001234178"/>
    </source>
</evidence>
<dbReference type="PANTHER" id="PTHR22937">
    <property type="entry name" value="E3 UBIQUITIN-PROTEIN LIGASE RNF165"/>
    <property type="match status" value="1"/>
</dbReference>
<feature type="compositionally biased region" description="Polar residues" evidence="9">
    <location>
        <begin position="327"/>
        <end position="352"/>
    </location>
</feature>
<keyword evidence="12" id="KW-1185">Reference proteome</keyword>
<evidence type="ECO:0000256" key="2">
    <source>
        <dbReference type="ARBA" id="ARBA00012483"/>
    </source>
</evidence>
<feature type="compositionally biased region" description="Polar residues" evidence="9">
    <location>
        <begin position="229"/>
        <end position="240"/>
    </location>
</feature>
<feature type="region of interest" description="Disordered" evidence="9">
    <location>
        <begin position="213"/>
        <end position="272"/>
    </location>
</feature>
<feature type="compositionally biased region" description="Low complexity" evidence="9">
    <location>
        <begin position="938"/>
        <end position="948"/>
    </location>
</feature>
<feature type="compositionally biased region" description="Low complexity" evidence="9">
    <location>
        <begin position="627"/>
        <end position="638"/>
    </location>
</feature>
<feature type="compositionally biased region" description="Polar residues" evidence="9">
    <location>
        <begin position="507"/>
        <end position="516"/>
    </location>
</feature>
<feature type="domain" description="RING-type" evidence="10">
    <location>
        <begin position="882"/>
        <end position="923"/>
    </location>
</feature>
<dbReference type="SUPFAM" id="SSF57850">
    <property type="entry name" value="RING/U-box"/>
    <property type="match status" value="1"/>
</dbReference>
<feature type="compositionally biased region" description="Basic and acidic residues" evidence="9">
    <location>
        <begin position="70"/>
        <end position="81"/>
    </location>
</feature>
<keyword evidence="3" id="KW-0808">Transferase</keyword>
<dbReference type="Pfam" id="PF13639">
    <property type="entry name" value="zf-RING_2"/>
    <property type="match status" value="1"/>
</dbReference>
<dbReference type="PROSITE" id="PS50089">
    <property type="entry name" value="ZF_RING_2"/>
    <property type="match status" value="1"/>
</dbReference>
<dbReference type="Gene3D" id="3.30.40.10">
    <property type="entry name" value="Zinc/RING finger domain, C3HC4 (zinc finger)"/>
    <property type="match status" value="1"/>
</dbReference>
<evidence type="ECO:0000256" key="9">
    <source>
        <dbReference type="SAM" id="MobiDB-lite"/>
    </source>
</evidence>
<dbReference type="Proteomes" id="UP001234178">
    <property type="component" value="Unassembled WGS sequence"/>
</dbReference>
<dbReference type="EC" id="2.3.2.27" evidence="2"/>
<keyword evidence="5 8" id="KW-0863">Zinc-finger</keyword>
<dbReference type="InterPro" id="IPR045191">
    <property type="entry name" value="MBR1/2-like"/>
</dbReference>
<evidence type="ECO:0000256" key="6">
    <source>
        <dbReference type="ARBA" id="ARBA00022786"/>
    </source>
</evidence>
<feature type="region of interest" description="Disordered" evidence="9">
    <location>
        <begin position="586"/>
        <end position="662"/>
    </location>
</feature>
<dbReference type="SMART" id="SM00184">
    <property type="entry name" value="RING"/>
    <property type="match status" value="1"/>
</dbReference>
<accession>A0ABQ9Z7E2</accession>
<feature type="region of interest" description="Disordered" evidence="9">
    <location>
        <begin position="507"/>
        <end position="532"/>
    </location>
</feature>
<dbReference type="EMBL" id="JAOYFB010000002">
    <property type="protein sequence ID" value="KAK4008807.1"/>
    <property type="molecule type" value="Genomic_DNA"/>
</dbReference>
<keyword evidence="7" id="KW-0862">Zinc</keyword>
<comment type="catalytic activity">
    <reaction evidence="1">
        <text>S-ubiquitinyl-[E2 ubiquitin-conjugating enzyme]-L-cysteine + [acceptor protein]-L-lysine = [E2 ubiquitin-conjugating enzyme]-L-cysteine + N(6)-ubiquitinyl-[acceptor protein]-L-lysine.</text>
        <dbReference type="EC" id="2.3.2.27"/>
    </reaction>
</comment>
<name>A0ABQ9Z7E2_9CRUS</name>
<dbReference type="InterPro" id="IPR013083">
    <property type="entry name" value="Znf_RING/FYVE/PHD"/>
</dbReference>
<dbReference type="CDD" id="cd16474">
    <property type="entry name" value="RING-H2_RNF111-like"/>
    <property type="match status" value="1"/>
</dbReference>
<evidence type="ECO:0000256" key="4">
    <source>
        <dbReference type="ARBA" id="ARBA00022723"/>
    </source>
</evidence>
<dbReference type="InterPro" id="IPR001841">
    <property type="entry name" value="Znf_RING"/>
</dbReference>
<evidence type="ECO:0000256" key="5">
    <source>
        <dbReference type="ARBA" id="ARBA00022771"/>
    </source>
</evidence>